<sequence>MTLDLTPAIVEELQRKDYTFFIDKDNISNTEHTFTPVKESLDRYGVNLEQDAILTMDDAIQLSFDELSKHKVIMPDVD</sequence>
<keyword evidence="2" id="KW-1185">Reference proteome</keyword>
<organism evidence="1 2">
    <name type="scientific">Olivibacter domesticus</name>
    <name type="common">Pseudosphingobacterium domesticum</name>
    <dbReference type="NCBI Taxonomy" id="407022"/>
    <lineage>
        <taxon>Bacteria</taxon>
        <taxon>Pseudomonadati</taxon>
        <taxon>Bacteroidota</taxon>
        <taxon>Sphingobacteriia</taxon>
        <taxon>Sphingobacteriales</taxon>
        <taxon>Sphingobacteriaceae</taxon>
        <taxon>Olivibacter</taxon>
    </lineage>
</organism>
<evidence type="ECO:0000313" key="2">
    <source>
        <dbReference type="Proteomes" id="UP000199421"/>
    </source>
</evidence>
<dbReference type="AlphaFoldDB" id="A0A1H7R131"/>
<dbReference type="Proteomes" id="UP000199421">
    <property type="component" value="Unassembled WGS sequence"/>
</dbReference>
<dbReference type="EMBL" id="FOAF01000002">
    <property type="protein sequence ID" value="SEL53625.1"/>
    <property type="molecule type" value="Genomic_DNA"/>
</dbReference>
<reference evidence="2" key="1">
    <citation type="submission" date="2016-10" db="EMBL/GenBank/DDBJ databases">
        <authorList>
            <person name="Varghese N."/>
            <person name="Submissions S."/>
        </authorList>
    </citation>
    <scope>NUCLEOTIDE SEQUENCE [LARGE SCALE GENOMIC DNA]</scope>
    <source>
        <strain evidence="2">DSM 18733</strain>
    </source>
</reference>
<protein>
    <submittedName>
        <fullName evidence="1">Uncharacterized protein</fullName>
    </submittedName>
</protein>
<name>A0A1H7R131_OLID1</name>
<proteinExistence type="predicted"/>
<evidence type="ECO:0000313" key="1">
    <source>
        <dbReference type="EMBL" id="SEL53625.1"/>
    </source>
</evidence>
<dbReference type="RefSeq" id="WP_093325307.1">
    <property type="nucleotide sequence ID" value="NZ_FOAF01000002.1"/>
</dbReference>
<accession>A0A1H7R131</accession>
<gene>
    <name evidence="1" type="ORF">SAMN05661044_02788</name>
</gene>
<dbReference type="STRING" id="407022.SAMN05661044_02788"/>